<dbReference type="AlphaFoldDB" id="A0A6S7IPX9"/>
<comment type="caution">
    <text evidence="1">The sequence shown here is derived from an EMBL/GenBank/DDBJ whole genome shotgun (WGS) entry which is preliminary data.</text>
</comment>
<dbReference type="EMBL" id="CACRXK020010608">
    <property type="protein sequence ID" value="CAB4019746.1"/>
    <property type="molecule type" value="Genomic_DNA"/>
</dbReference>
<proteinExistence type="predicted"/>
<feature type="non-terminal residue" evidence="1">
    <location>
        <position position="122"/>
    </location>
</feature>
<reference evidence="1" key="1">
    <citation type="submission" date="2020-04" db="EMBL/GenBank/DDBJ databases">
        <authorList>
            <person name="Alioto T."/>
            <person name="Alioto T."/>
            <person name="Gomez Garrido J."/>
        </authorList>
    </citation>
    <scope>NUCLEOTIDE SEQUENCE</scope>
    <source>
        <strain evidence="1">A484AB</strain>
    </source>
</reference>
<accession>A0A6S7IPX9</accession>
<keyword evidence="2" id="KW-1185">Reference proteome</keyword>
<dbReference type="OrthoDB" id="5953547at2759"/>
<name>A0A6S7IPX9_PARCT</name>
<evidence type="ECO:0000313" key="1">
    <source>
        <dbReference type="EMBL" id="CAB4019746.1"/>
    </source>
</evidence>
<protein>
    <submittedName>
        <fullName evidence="1">Uncharacterized protein</fullName>
    </submittedName>
</protein>
<gene>
    <name evidence="1" type="ORF">PACLA_8A005686</name>
</gene>
<organism evidence="1 2">
    <name type="scientific">Paramuricea clavata</name>
    <name type="common">Red gorgonian</name>
    <name type="synonym">Violescent sea-whip</name>
    <dbReference type="NCBI Taxonomy" id="317549"/>
    <lineage>
        <taxon>Eukaryota</taxon>
        <taxon>Metazoa</taxon>
        <taxon>Cnidaria</taxon>
        <taxon>Anthozoa</taxon>
        <taxon>Octocorallia</taxon>
        <taxon>Malacalcyonacea</taxon>
        <taxon>Plexauridae</taxon>
        <taxon>Paramuricea</taxon>
    </lineage>
</organism>
<evidence type="ECO:0000313" key="2">
    <source>
        <dbReference type="Proteomes" id="UP001152795"/>
    </source>
</evidence>
<dbReference type="Proteomes" id="UP001152795">
    <property type="component" value="Unassembled WGS sequence"/>
</dbReference>
<sequence length="122" mass="12962">ASKNGCLGETVPVGENRSTNAFMFSLWNKDNLPAFKSSILEVNKATFSGASYGAVFGSGTISSGIDLFITRHPPTQNCYANLGHAYKLPEGYKKGTDKAGALLAGSSGFTPSEIEVFYQVKN</sequence>